<evidence type="ECO:0000313" key="2">
    <source>
        <dbReference type="EMBL" id="KJL30846.1"/>
    </source>
</evidence>
<evidence type="ECO:0000313" key="3">
    <source>
        <dbReference type="Proteomes" id="UP000033740"/>
    </source>
</evidence>
<keyword evidence="1" id="KW-0472">Membrane</keyword>
<dbReference type="Proteomes" id="UP000033740">
    <property type="component" value="Unassembled WGS sequence"/>
</dbReference>
<comment type="caution">
    <text evidence="2">The sequence shown here is derived from an EMBL/GenBank/DDBJ whole genome shotgun (WGS) entry which is preliminary data.</text>
</comment>
<accession>A0A0F0LH36</accession>
<sequence length="296" mass="30517">MTEDRRVDGSEGVPGQEAARAALDALPGIARRREEVLDRHRLGRILFFEAIVPTAALVSWFLAQMFRDPSVNARSLPTLALLVVIVMWSQLARGLRERYPAAQALRGAARVVHQVLTGASAAAFALALVITFLRGGAPVVLVALGGMLGLGAGLWAWGAMRRGAGDAAAVPVAEHAEMNTAVRIATGCFGVGLALIAAVSPLFAAGEGFQVLSVVAAVLAMAIAALGRFLNAVPAIGASWRPPQWTAFAISAVIACVAPIPAFANPLLGGMIGVVAAGAILVLFVVAALWPVGRDA</sequence>
<keyword evidence="1" id="KW-0812">Transmembrane</keyword>
<feature type="transmembrane region" description="Helical" evidence="1">
    <location>
        <begin position="139"/>
        <end position="160"/>
    </location>
</feature>
<organism evidence="2 3">
    <name type="scientific">Microbacterium azadirachtae</name>
    <dbReference type="NCBI Taxonomy" id="582680"/>
    <lineage>
        <taxon>Bacteria</taxon>
        <taxon>Bacillati</taxon>
        <taxon>Actinomycetota</taxon>
        <taxon>Actinomycetes</taxon>
        <taxon>Micrococcales</taxon>
        <taxon>Microbacteriaceae</taxon>
        <taxon>Microbacterium</taxon>
    </lineage>
</organism>
<dbReference type="EMBL" id="JYIX01000040">
    <property type="protein sequence ID" value="KJL30846.1"/>
    <property type="molecule type" value="Genomic_DNA"/>
</dbReference>
<gene>
    <name evidence="2" type="ORF">RS86_03791</name>
</gene>
<keyword evidence="1" id="KW-1133">Transmembrane helix</keyword>
<feature type="transmembrane region" description="Helical" evidence="1">
    <location>
        <begin position="270"/>
        <end position="292"/>
    </location>
</feature>
<feature type="transmembrane region" description="Helical" evidence="1">
    <location>
        <begin position="209"/>
        <end position="233"/>
    </location>
</feature>
<dbReference type="PATRIC" id="fig|582680.6.peg.3878"/>
<feature type="transmembrane region" description="Helical" evidence="1">
    <location>
        <begin position="42"/>
        <end position="63"/>
    </location>
</feature>
<feature type="transmembrane region" description="Helical" evidence="1">
    <location>
        <begin position="75"/>
        <end position="95"/>
    </location>
</feature>
<name>A0A0F0LH36_9MICO</name>
<reference evidence="2 3" key="1">
    <citation type="submission" date="2015-02" db="EMBL/GenBank/DDBJ databases">
        <title>Draft genome sequences of ten Microbacterium spp. with emphasis on heavy metal contaminated environments.</title>
        <authorList>
            <person name="Corretto E."/>
        </authorList>
    </citation>
    <scope>NUCLEOTIDE SEQUENCE [LARGE SCALE GENOMIC DNA]</scope>
    <source>
        <strain evidence="2 3">ARN176</strain>
    </source>
</reference>
<keyword evidence="3" id="KW-1185">Reference proteome</keyword>
<proteinExistence type="predicted"/>
<dbReference type="STRING" id="582680.RS86_03791"/>
<feature type="transmembrane region" description="Helical" evidence="1">
    <location>
        <begin position="245"/>
        <end position="264"/>
    </location>
</feature>
<dbReference type="AlphaFoldDB" id="A0A0F0LH36"/>
<protein>
    <submittedName>
        <fullName evidence="2">Uncharacterized protein</fullName>
    </submittedName>
</protein>
<feature type="transmembrane region" description="Helical" evidence="1">
    <location>
        <begin position="115"/>
        <end position="133"/>
    </location>
</feature>
<feature type="transmembrane region" description="Helical" evidence="1">
    <location>
        <begin position="181"/>
        <end position="203"/>
    </location>
</feature>
<dbReference type="RefSeq" id="WP_045273814.1">
    <property type="nucleotide sequence ID" value="NZ_JYIX01000040.1"/>
</dbReference>
<evidence type="ECO:0000256" key="1">
    <source>
        <dbReference type="SAM" id="Phobius"/>
    </source>
</evidence>